<proteinExistence type="predicted"/>
<dbReference type="GO" id="GO:0005886">
    <property type="term" value="C:plasma membrane"/>
    <property type="evidence" value="ECO:0007669"/>
    <property type="project" value="UniProtKB-SubCell"/>
</dbReference>
<dbReference type="Proteomes" id="UP000198855">
    <property type="component" value="Unassembled WGS sequence"/>
</dbReference>
<keyword evidence="4" id="KW-1003">Cell membrane</keyword>
<dbReference type="InterPro" id="IPR003660">
    <property type="entry name" value="HAMP_dom"/>
</dbReference>
<evidence type="ECO:0000256" key="14">
    <source>
        <dbReference type="SAM" id="Phobius"/>
    </source>
</evidence>
<dbReference type="GO" id="GO:0000155">
    <property type="term" value="F:phosphorelay sensor kinase activity"/>
    <property type="evidence" value="ECO:0007669"/>
    <property type="project" value="InterPro"/>
</dbReference>
<comment type="catalytic activity">
    <reaction evidence="1">
        <text>ATP + protein L-histidine = ADP + protein N-phospho-L-histidine.</text>
        <dbReference type="EC" id="2.7.13.3"/>
    </reaction>
</comment>
<dbReference type="SUPFAM" id="SSF47384">
    <property type="entry name" value="Homodimeric domain of signal transducing histidine kinase"/>
    <property type="match status" value="1"/>
</dbReference>
<dbReference type="CDD" id="cd00075">
    <property type="entry name" value="HATPase"/>
    <property type="match status" value="1"/>
</dbReference>
<evidence type="ECO:0000256" key="4">
    <source>
        <dbReference type="ARBA" id="ARBA00022475"/>
    </source>
</evidence>
<sequence length="475" mass="54247">MKFWLKIFTFSIVIFILIFNATSFIVIERNHSKMLNREINNALSQNMNIHSSVNAIVPIVLIYDSEEYEEKVLANIAKGFVGKVGDQGVYMTITNDKGKTVYNNTDFEMPVDRNELEQVKEDEIKYILWDIGNRTILFTSNLVKINRKDYTFTYMKDITSVYKEHADQYLFYLKVDVIACSAYMLIMFFVSRRLTIPIYRLNRTAQFIAAGAFSERAESRSKDEIGVLANNFNVMASVVEDKIKDLERLNREKQLFIDNFTHELKTPLTSIIGYANILRTAKIDPSQLLEGLNVILSEGKRLESLSLKLMDLIMLEGSEFPLKELDFCSILAEIMPVLEMKASEKQMTINMHCENARLRLEKDLIKALIFNFVDNSIKASSENQNITIRAFRQGVNYVLEIEDEGVGIESEHLDRIFEPFYMTDKARSRNNNGAGLGLSICKSIASLHNAAIGVRSEPDRGTTFIITFKPGGTTI</sequence>
<dbReference type="SUPFAM" id="SSF55874">
    <property type="entry name" value="ATPase domain of HSP90 chaperone/DNA topoisomerase II/histidine kinase"/>
    <property type="match status" value="1"/>
</dbReference>
<dbReference type="CDD" id="cd00082">
    <property type="entry name" value="HisKA"/>
    <property type="match status" value="1"/>
</dbReference>
<dbReference type="EC" id="2.7.13.3" evidence="3"/>
<evidence type="ECO:0000256" key="5">
    <source>
        <dbReference type="ARBA" id="ARBA00022553"/>
    </source>
</evidence>
<evidence type="ECO:0000256" key="3">
    <source>
        <dbReference type="ARBA" id="ARBA00012438"/>
    </source>
</evidence>
<dbReference type="Pfam" id="PF00672">
    <property type="entry name" value="HAMP"/>
    <property type="match status" value="1"/>
</dbReference>
<dbReference type="PANTHER" id="PTHR45528:SF1">
    <property type="entry name" value="SENSOR HISTIDINE KINASE CPXA"/>
    <property type="match status" value="1"/>
</dbReference>
<evidence type="ECO:0000313" key="17">
    <source>
        <dbReference type="EMBL" id="SFE18115.1"/>
    </source>
</evidence>
<accession>A0A1I1YEU6</accession>
<evidence type="ECO:0000256" key="12">
    <source>
        <dbReference type="ARBA" id="ARBA00023012"/>
    </source>
</evidence>
<dbReference type="SMART" id="SM00387">
    <property type="entry name" value="HATPase_c"/>
    <property type="match status" value="1"/>
</dbReference>
<keyword evidence="5" id="KW-0597">Phosphoprotein</keyword>
<evidence type="ECO:0000256" key="10">
    <source>
        <dbReference type="ARBA" id="ARBA00022840"/>
    </source>
</evidence>
<dbReference type="EMBL" id="FOMT01000002">
    <property type="protein sequence ID" value="SFE18115.1"/>
    <property type="molecule type" value="Genomic_DNA"/>
</dbReference>
<name>A0A1I1YEU6_9BACL</name>
<dbReference type="Gene3D" id="6.10.340.10">
    <property type="match status" value="1"/>
</dbReference>
<dbReference type="PANTHER" id="PTHR45528">
    <property type="entry name" value="SENSOR HISTIDINE KINASE CPXA"/>
    <property type="match status" value="1"/>
</dbReference>
<reference evidence="18" key="1">
    <citation type="submission" date="2016-10" db="EMBL/GenBank/DDBJ databases">
        <authorList>
            <person name="Varghese N."/>
            <person name="Submissions S."/>
        </authorList>
    </citation>
    <scope>NUCLEOTIDE SEQUENCE [LARGE SCALE GENOMIC DNA]</scope>
    <source>
        <strain evidence="18">CGMCC 1.10784</strain>
    </source>
</reference>
<dbReference type="FunFam" id="3.30.565.10:FF:000006">
    <property type="entry name" value="Sensor histidine kinase WalK"/>
    <property type="match status" value="1"/>
</dbReference>
<keyword evidence="13 14" id="KW-0472">Membrane</keyword>
<keyword evidence="8" id="KW-0547">Nucleotide-binding</keyword>
<feature type="domain" description="HAMP" evidence="16">
    <location>
        <begin position="192"/>
        <end position="244"/>
    </location>
</feature>
<keyword evidence="6" id="KW-0808">Transferase</keyword>
<dbReference type="InterPro" id="IPR050398">
    <property type="entry name" value="HssS/ArlS-like"/>
</dbReference>
<dbReference type="STRING" id="1045775.SAMN05216378_2620"/>
<dbReference type="CDD" id="cd06225">
    <property type="entry name" value="HAMP"/>
    <property type="match status" value="1"/>
</dbReference>
<evidence type="ECO:0000256" key="9">
    <source>
        <dbReference type="ARBA" id="ARBA00022777"/>
    </source>
</evidence>
<dbReference type="InterPro" id="IPR005467">
    <property type="entry name" value="His_kinase_dom"/>
</dbReference>
<evidence type="ECO:0000256" key="11">
    <source>
        <dbReference type="ARBA" id="ARBA00022989"/>
    </source>
</evidence>
<keyword evidence="10" id="KW-0067">ATP-binding</keyword>
<dbReference type="InterPro" id="IPR003661">
    <property type="entry name" value="HisK_dim/P_dom"/>
</dbReference>
<feature type="transmembrane region" description="Helical" evidence="14">
    <location>
        <begin position="169"/>
        <end position="190"/>
    </location>
</feature>
<evidence type="ECO:0000256" key="7">
    <source>
        <dbReference type="ARBA" id="ARBA00022692"/>
    </source>
</evidence>
<evidence type="ECO:0000256" key="13">
    <source>
        <dbReference type="ARBA" id="ARBA00023136"/>
    </source>
</evidence>
<gene>
    <name evidence="17" type="ORF">SAMN05216378_2620</name>
</gene>
<dbReference type="SUPFAM" id="SSF158472">
    <property type="entry name" value="HAMP domain-like"/>
    <property type="match status" value="1"/>
</dbReference>
<dbReference type="Gene3D" id="1.10.287.130">
    <property type="match status" value="1"/>
</dbReference>
<organism evidence="17 18">
    <name type="scientific">Paenibacillus catalpae</name>
    <dbReference type="NCBI Taxonomy" id="1045775"/>
    <lineage>
        <taxon>Bacteria</taxon>
        <taxon>Bacillati</taxon>
        <taxon>Bacillota</taxon>
        <taxon>Bacilli</taxon>
        <taxon>Bacillales</taxon>
        <taxon>Paenibacillaceae</taxon>
        <taxon>Paenibacillus</taxon>
    </lineage>
</organism>
<comment type="subcellular location">
    <subcellularLocation>
        <location evidence="2">Cell membrane</location>
        <topology evidence="2">Multi-pass membrane protein</topology>
    </subcellularLocation>
</comment>
<keyword evidence="18" id="KW-1185">Reference proteome</keyword>
<dbReference type="InterPro" id="IPR036097">
    <property type="entry name" value="HisK_dim/P_sf"/>
</dbReference>
<dbReference type="SMART" id="SM00388">
    <property type="entry name" value="HisKA"/>
    <property type="match status" value="1"/>
</dbReference>
<dbReference type="PRINTS" id="PR00344">
    <property type="entry name" value="BCTRLSENSOR"/>
</dbReference>
<protein>
    <recommendedName>
        <fullName evidence="3">histidine kinase</fullName>
        <ecNumber evidence="3">2.7.13.3</ecNumber>
    </recommendedName>
</protein>
<feature type="transmembrane region" description="Helical" evidence="14">
    <location>
        <begin position="6"/>
        <end position="27"/>
    </location>
</feature>
<dbReference type="InterPro" id="IPR003594">
    <property type="entry name" value="HATPase_dom"/>
</dbReference>
<evidence type="ECO:0000256" key="8">
    <source>
        <dbReference type="ARBA" id="ARBA00022741"/>
    </source>
</evidence>
<dbReference type="InterPro" id="IPR004358">
    <property type="entry name" value="Sig_transdc_His_kin-like_C"/>
</dbReference>
<keyword evidence="11 14" id="KW-1133">Transmembrane helix</keyword>
<dbReference type="RefSeq" id="WP_091185482.1">
    <property type="nucleotide sequence ID" value="NZ_FOMT01000002.1"/>
</dbReference>
<evidence type="ECO:0000256" key="2">
    <source>
        <dbReference type="ARBA" id="ARBA00004651"/>
    </source>
</evidence>
<dbReference type="Gene3D" id="3.30.565.10">
    <property type="entry name" value="Histidine kinase-like ATPase, C-terminal domain"/>
    <property type="match status" value="1"/>
</dbReference>
<dbReference type="Pfam" id="PF00512">
    <property type="entry name" value="HisKA"/>
    <property type="match status" value="1"/>
</dbReference>
<dbReference type="OrthoDB" id="9786919at2"/>
<dbReference type="Pfam" id="PF02518">
    <property type="entry name" value="HATPase_c"/>
    <property type="match status" value="1"/>
</dbReference>
<evidence type="ECO:0000313" key="18">
    <source>
        <dbReference type="Proteomes" id="UP000198855"/>
    </source>
</evidence>
<evidence type="ECO:0000256" key="1">
    <source>
        <dbReference type="ARBA" id="ARBA00000085"/>
    </source>
</evidence>
<feature type="domain" description="Histidine kinase" evidence="15">
    <location>
        <begin position="259"/>
        <end position="472"/>
    </location>
</feature>
<keyword evidence="9 17" id="KW-0418">Kinase</keyword>
<evidence type="ECO:0000256" key="6">
    <source>
        <dbReference type="ARBA" id="ARBA00022679"/>
    </source>
</evidence>
<keyword evidence="7 14" id="KW-0812">Transmembrane</keyword>
<evidence type="ECO:0000259" key="16">
    <source>
        <dbReference type="PROSITE" id="PS50885"/>
    </source>
</evidence>
<dbReference type="PROSITE" id="PS50109">
    <property type="entry name" value="HIS_KIN"/>
    <property type="match status" value="1"/>
</dbReference>
<evidence type="ECO:0000259" key="15">
    <source>
        <dbReference type="PROSITE" id="PS50109"/>
    </source>
</evidence>
<dbReference type="GO" id="GO:0005524">
    <property type="term" value="F:ATP binding"/>
    <property type="evidence" value="ECO:0007669"/>
    <property type="project" value="UniProtKB-KW"/>
</dbReference>
<dbReference type="SMART" id="SM00304">
    <property type="entry name" value="HAMP"/>
    <property type="match status" value="1"/>
</dbReference>
<dbReference type="AlphaFoldDB" id="A0A1I1YEU6"/>
<keyword evidence="12" id="KW-0902">Two-component regulatory system</keyword>
<dbReference type="PROSITE" id="PS50885">
    <property type="entry name" value="HAMP"/>
    <property type="match status" value="1"/>
</dbReference>
<dbReference type="InterPro" id="IPR036890">
    <property type="entry name" value="HATPase_C_sf"/>
</dbReference>